<gene>
    <name evidence="1" type="ORF">BDM02DRAFT_3020743</name>
</gene>
<evidence type="ECO:0000313" key="2">
    <source>
        <dbReference type="Proteomes" id="UP000886501"/>
    </source>
</evidence>
<name>A0ACB6ZA11_THEGA</name>
<organism evidence="1 2">
    <name type="scientific">Thelephora ganbajun</name>
    <name type="common">Ganba fungus</name>
    <dbReference type="NCBI Taxonomy" id="370292"/>
    <lineage>
        <taxon>Eukaryota</taxon>
        <taxon>Fungi</taxon>
        <taxon>Dikarya</taxon>
        <taxon>Basidiomycota</taxon>
        <taxon>Agaricomycotina</taxon>
        <taxon>Agaricomycetes</taxon>
        <taxon>Thelephorales</taxon>
        <taxon>Thelephoraceae</taxon>
        <taxon>Thelephora</taxon>
    </lineage>
</organism>
<protein>
    <submittedName>
        <fullName evidence="1">Uncharacterized protein</fullName>
    </submittedName>
</protein>
<dbReference type="EMBL" id="MU118057">
    <property type="protein sequence ID" value="KAF9646481.1"/>
    <property type="molecule type" value="Genomic_DNA"/>
</dbReference>
<comment type="caution">
    <text evidence="1">The sequence shown here is derived from an EMBL/GenBank/DDBJ whole genome shotgun (WGS) entry which is preliminary data.</text>
</comment>
<reference evidence="1" key="2">
    <citation type="journal article" date="2020" name="Nat. Commun.">
        <title>Large-scale genome sequencing of mycorrhizal fungi provides insights into the early evolution of symbiotic traits.</title>
        <authorList>
            <person name="Miyauchi S."/>
            <person name="Kiss E."/>
            <person name="Kuo A."/>
            <person name="Drula E."/>
            <person name="Kohler A."/>
            <person name="Sanchez-Garcia M."/>
            <person name="Morin E."/>
            <person name="Andreopoulos B."/>
            <person name="Barry K.W."/>
            <person name="Bonito G."/>
            <person name="Buee M."/>
            <person name="Carver A."/>
            <person name="Chen C."/>
            <person name="Cichocki N."/>
            <person name="Clum A."/>
            <person name="Culley D."/>
            <person name="Crous P.W."/>
            <person name="Fauchery L."/>
            <person name="Girlanda M."/>
            <person name="Hayes R.D."/>
            <person name="Keri Z."/>
            <person name="LaButti K."/>
            <person name="Lipzen A."/>
            <person name="Lombard V."/>
            <person name="Magnuson J."/>
            <person name="Maillard F."/>
            <person name="Murat C."/>
            <person name="Nolan M."/>
            <person name="Ohm R.A."/>
            <person name="Pangilinan J."/>
            <person name="Pereira M.F."/>
            <person name="Perotto S."/>
            <person name="Peter M."/>
            <person name="Pfister S."/>
            <person name="Riley R."/>
            <person name="Sitrit Y."/>
            <person name="Stielow J.B."/>
            <person name="Szollosi G."/>
            <person name="Zifcakova L."/>
            <person name="Stursova M."/>
            <person name="Spatafora J.W."/>
            <person name="Tedersoo L."/>
            <person name="Vaario L.M."/>
            <person name="Yamada A."/>
            <person name="Yan M."/>
            <person name="Wang P."/>
            <person name="Xu J."/>
            <person name="Bruns T."/>
            <person name="Baldrian P."/>
            <person name="Vilgalys R."/>
            <person name="Dunand C."/>
            <person name="Henrissat B."/>
            <person name="Grigoriev I.V."/>
            <person name="Hibbett D."/>
            <person name="Nagy L.G."/>
            <person name="Martin F.M."/>
        </authorList>
    </citation>
    <scope>NUCLEOTIDE SEQUENCE</scope>
    <source>
        <strain evidence="1">P2</strain>
    </source>
</reference>
<proteinExistence type="predicted"/>
<accession>A0ACB6ZA11</accession>
<evidence type="ECO:0000313" key="1">
    <source>
        <dbReference type="EMBL" id="KAF9646481.1"/>
    </source>
</evidence>
<reference evidence="1" key="1">
    <citation type="submission" date="2019-10" db="EMBL/GenBank/DDBJ databases">
        <authorList>
            <consortium name="DOE Joint Genome Institute"/>
            <person name="Kuo A."/>
            <person name="Miyauchi S."/>
            <person name="Kiss E."/>
            <person name="Drula E."/>
            <person name="Kohler A."/>
            <person name="Sanchez-Garcia M."/>
            <person name="Andreopoulos B."/>
            <person name="Barry K.W."/>
            <person name="Bonito G."/>
            <person name="Buee M."/>
            <person name="Carver A."/>
            <person name="Chen C."/>
            <person name="Cichocki N."/>
            <person name="Clum A."/>
            <person name="Culley D."/>
            <person name="Crous P.W."/>
            <person name="Fauchery L."/>
            <person name="Girlanda M."/>
            <person name="Hayes R."/>
            <person name="Keri Z."/>
            <person name="Labutti K."/>
            <person name="Lipzen A."/>
            <person name="Lombard V."/>
            <person name="Magnuson J."/>
            <person name="Maillard F."/>
            <person name="Morin E."/>
            <person name="Murat C."/>
            <person name="Nolan M."/>
            <person name="Ohm R."/>
            <person name="Pangilinan J."/>
            <person name="Pereira M."/>
            <person name="Perotto S."/>
            <person name="Peter M."/>
            <person name="Riley R."/>
            <person name="Sitrit Y."/>
            <person name="Stielow B."/>
            <person name="Szollosi G."/>
            <person name="Zifcakova L."/>
            <person name="Stursova M."/>
            <person name="Spatafora J.W."/>
            <person name="Tedersoo L."/>
            <person name="Vaario L.-M."/>
            <person name="Yamada A."/>
            <person name="Yan M."/>
            <person name="Wang P."/>
            <person name="Xu J."/>
            <person name="Bruns T."/>
            <person name="Baldrian P."/>
            <person name="Vilgalys R."/>
            <person name="Henrissat B."/>
            <person name="Grigoriev I.V."/>
            <person name="Hibbett D."/>
            <person name="Nagy L.G."/>
            <person name="Martin F.M."/>
        </authorList>
    </citation>
    <scope>NUCLEOTIDE SEQUENCE</scope>
    <source>
        <strain evidence="1">P2</strain>
    </source>
</reference>
<sequence>MLLAHLSLTAFLTTLVSTAVGLKVISPGGSTLWWVANSNNTLVWDCSDKTHDQFNVFIANSDRKVLAAPLPIIAALPNYLCSKLILSTQLSVPAATGYTIQLTNTFNSNDIYAHSEPFEIQPVGSAFPDPSAIQGNGGASGSPGSNSHGSGTSNTTSGGNTGHNGGSKNTLSVLGVFTAILVGVVAT</sequence>
<dbReference type="Proteomes" id="UP000886501">
    <property type="component" value="Unassembled WGS sequence"/>
</dbReference>
<keyword evidence="2" id="KW-1185">Reference proteome</keyword>